<reference evidence="1" key="1">
    <citation type="submission" date="2023-06" db="EMBL/GenBank/DDBJ databases">
        <title>Black Yeasts Isolated from many extreme environments.</title>
        <authorList>
            <person name="Coleine C."/>
            <person name="Stajich J.E."/>
            <person name="Selbmann L."/>
        </authorList>
    </citation>
    <scope>NUCLEOTIDE SEQUENCE</scope>
    <source>
        <strain evidence="1">CCFEE 5200</strain>
    </source>
</reference>
<keyword evidence="2" id="KW-1185">Reference proteome</keyword>
<evidence type="ECO:0000313" key="2">
    <source>
        <dbReference type="Proteomes" id="UP001175353"/>
    </source>
</evidence>
<gene>
    <name evidence="1" type="ORF">LTR91_016925</name>
</gene>
<dbReference type="EMBL" id="JAUJLE010000212">
    <property type="protein sequence ID" value="KAK0967999.1"/>
    <property type="molecule type" value="Genomic_DNA"/>
</dbReference>
<comment type="caution">
    <text evidence="1">The sequence shown here is derived from an EMBL/GenBank/DDBJ whole genome shotgun (WGS) entry which is preliminary data.</text>
</comment>
<protein>
    <submittedName>
        <fullName evidence="1">Uncharacterized protein</fullName>
    </submittedName>
</protein>
<dbReference type="AlphaFoldDB" id="A0AAN6QK13"/>
<dbReference type="Proteomes" id="UP001175353">
    <property type="component" value="Unassembled WGS sequence"/>
</dbReference>
<accession>A0AAN6QK13</accession>
<proteinExistence type="predicted"/>
<name>A0AAN6QK13_9PEZI</name>
<sequence length="221" mass="23807">MTLIRKPPSTRYAFLFSPPKPELTIMYSPTAFLCLLFSSFIINAAALPPNVLPWNDASTAIGTVGIVSEIYCYTSGHNVGTNNLQNTINNICNNVQTMVFGPSGYNSAKATYAFHYPPSSHDDEGVVFAAVEYHRNGLCDAAYPKGMRLSFEDCQFGFYGVVGLKGDCCGNLAGVGEDVCFMYWLDPNPVMHGSMSSRSNAVEDAVSSLPNLTLTNATGPA</sequence>
<organism evidence="1 2">
    <name type="scientific">Friedmanniomyces endolithicus</name>
    <dbReference type="NCBI Taxonomy" id="329885"/>
    <lineage>
        <taxon>Eukaryota</taxon>
        <taxon>Fungi</taxon>
        <taxon>Dikarya</taxon>
        <taxon>Ascomycota</taxon>
        <taxon>Pezizomycotina</taxon>
        <taxon>Dothideomycetes</taxon>
        <taxon>Dothideomycetidae</taxon>
        <taxon>Mycosphaerellales</taxon>
        <taxon>Teratosphaeriaceae</taxon>
        <taxon>Friedmanniomyces</taxon>
    </lineage>
</organism>
<evidence type="ECO:0000313" key="1">
    <source>
        <dbReference type="EMBL" id="KAK0967999.1"/>
    </source>
</evidence>